<dbReference type="Proteomes" id="UP001500839">
    <property type="component" value="Unassembled WGS sequence"/>
</dbReference>
<sequence>MSYGTSTEAESAAAAEHRGPPLEEVQAMAGVGFHKAFGLRFLEASGDRIRVEWDAAPELHQPYGIVHGGVYCSVIESVASLGAALWLGERGNVVGVNNNTNFLRAVRTGRLEAVAEPQHRGRLQQLWRVAITDEDGRLVAEGQVRLQNVENAERLAN</sequence>
<evidence type="ECO:0000259" key="3">
    <source>
        <dbReference type="Pfam" id="PF03061"/>
    </source>
</evidence>
<organism evidence="4 5">
    <name type="scientific">Tomitella cavernea</name>
    <dbReference type="NCBI Taxonomy" id="1387982"/>
    <lineage>
        <taxon>Bacteria</taxon>
        <taxon>Bacillati</taxon>
        <taxon>Actinomycetota</taxon>
        <taxon>Actinomycetes</taxon>
        <taxon>Mycobacteriales</taxon>
        <taxon>Tomitella</taxon>
    </lineage>
</organism>
<dbReference type="NCBIfam" id="TIGR00369">
    <property type="entry name" value="unchar_dom_1"/>
    <property type="match status" value="1"/>
</dbReference>
<proteinExistence type="inferred from homology"/>
<reference evidence="5" key="1">
    <citation type="journal article" date="2019" name="Int. J. Syst. Evol. Microbiol.">
        <title>The Global Catalogue of Microorganisms (GCM) 10K type strain sequencing project: providing services to taxonomists for standard genome sequencing and annotation.</title>
        <authorList>
            <consortium name="The Broad Institute Genomics Platform"/>
            <consortium name="The Broad Institute Genome Sequencing Center for Infectious Disease"/>
            <person name="Wu L."/>
            <person name="Ma J."/>
        </authorList>
    </citation>
    <scope>NUCLEOTIDE SEQUENCE [LARGE SCALE GENOMIC DNA]</scope>
    <source>
        <strain evidence="5">JCM 18542</strain>
    </source>
</reference>
<dbReference type="Pfam" id="PF03061">
    <property type="entry name" value="4HBT"/>
    <property type="match status" value="1"/>
</dbReference>
<dbReference type="PANTHER" id="PTHR43240">
    <property type="entry name" value="1,4-DIHYDROXY-2-NAPHTHOYL-COA THIOESTERASE 1"/>
    <property type="match status" value="1"/>
</dbReference>
<evidence type="ECO:0000313" key="5">
    <source>
        <dbReference type="Proteomes" id="UP001500839"/>
    </source>
</evidence>
<name>A0ABP9CS81_9ACTN</name>
<dbReference type="SUPFAM" id="SSF54637">
    <property type="entry name" value="Thioesterase/thiol ester dehydrase-isomerase"/>
    <property type="match status" value="1"/>
</dbReference>
<dbReference type="InterPro" id="IPR029069">
    <property type="entry name" value="HotDog_dom_sf"/>
</dbReference>
<dbReference type="EMBL" id="BAABKQ010000001">
    <property type="protein sequence ID" value="GAA4813296.1"/>
    <property type="molecule type" value="Genomic_DNA"/>
</dbReference>
<keyword evidence="2" id="KW-0378">Hydrolase</keyword>
<dbReference type="Gene3D" id="3.10.129.10">
    <property type="entry name" value="Hotdog Thioesterase"/>
    <property type="match status" value="1"/>
</dbReference>
<comment type="caution">
    <text evidence="4">The sequence shown here is derived from an EMBL/GenBank/DDBJ whole genome shotgun (WGS) entry which is preliminary data.</text>
</comment>
<gene>
    <name evidence="4" type="ORF">GCM10023353_17780</name>
</gene>
<comment type="similarity">
    <text evidence="1">Belongs to the thioesterase PaaI family.</text>
</comment>
<dbReference type="InterPro" id="IPR006683">
    <property type="entry name" value="Thioestr_dom"/>
</dbReference>
<dbReference type="PANTHER" id="PTHR43240:SF5">
    <property type="entry name" value="1,4-DIHYDROXY-2-NAPHTHOYL-COA THIOESTERASE 1"/>
    <property type="match status" value="1"/>
</dbReference>
<protein>
    <submittedName>
        <fullName evidence="4">PaaI family thioesterase</fullName>
    </submittedName>
</protein>
<evidence type="ECO:0000256" key="2">
    <source>
        <dbReference type="ARBA" id="ARBA00022801"/>
    </source>
</evidence>
<evidence type="ECO:0000313" key="4">
    <source>
        <dbReference type="EMBL" id="GAA4813296.1"/>
    </source>
</evidence>
<dbReference type="CDD" id="cd03443">
    <property type="entry name" value="PaaI_thioesterase"/>
    <property type="match status" value="1"/>
</dbReference>
<feature type="domain" description="Thioesterase" evidence="3">
    <location>
        <begin position="63"/>
        <end position="140"/>
    </location>
</feature>
<keyword evidence="5" id="KW-1185">Reference proteome</keyword>
<accession>A0ABP9CS81</accession>
<evidence type="ECO:0000256" key="1">
    <source>
        <dbReference type="ARBA" id="ARBA00008324"/>
    </source>
</evidence>
<dbReference type="InterPro" id="IPR003736">
    <property type="entry name" value="PAAI_dom"/>
</dbReference>